<dbReference type="GO" id="GO:0003677">
    <property type="term" value="F:DNA binding"/>
    <property type="evidence" value="ECO:0007669"/>
    <property type="project" value="InterPro"/>
</dbReference>
<evidence type="ECO:0000256" key="4">
    <source>
        <dbReference type="RuleBase" id="RU362026"/>
    </source>
</evidence>
<dbReference type="REBASE" id="28537">
    <property type="entry name" value="M.IpoORF1048P"/>
</dbReference>
<dbReference type="PRINTS" id="PR00508">
    <property type="entry name" value="S21N4MTFRASE"/>
</dbReference>
<dbReference type="PROSITE" id="PS00092">
    <property type="entry name" value="N6_MTASE"/>
    <property type="match status" value="1"/>
</dbReference>
<accession>E3H7D3</accession>
<proteinExistence type="inferred from homology"/>
<dbReference type="InterPro" id="IPR002941">
    <property type="entry name" value="DNA_methylase_N4/N6"/>
</dbReference>
<evidence type="ECO:0000256" key="3">
    <source>
        <dbReference type="ARBA" id="ARBA00022679"/>
    </source>
</evidence>
<dbReference type="InterPro" id="IPR001091">
    <property type="entry name" value="RM_Methyltransferase"/>
</dbReference>
<keyword evidence="7" id="KW-1185">Reference proteome</keyword>
<dbReference type="EC" id="2.1.1.-" evidence="4"/>
<feature type="domain" description="ParB-like N-terminal" evidence="5">
    <location>
        <begin position="4"/>
        <end position="90"/>
    </location>
</feature>
<dbReference type="SUPFAM" id="SSF110849">
    <property type="entry name" value="ParB/Sulfiredoxin"/>
    <property type="match status" value="1"/>
</dbReference>
<name>E3H7D3_ILYPC</name>
<dbReference type="eggNOG" id="COG1475">
    <property type="taxonomic scope" value="Bacteria"/>
</dbReference>
<sequence length="418" mass="47928">MEIKKLKITEIVPYVNNAKEHPQEQINKIKASIQAFGFNDPIAIDENNVIIEGHGRLIALEQLGFQEVEVIRLDHLSEVEKKQYILAHNKLTMETGFNLEKLELELEAIKVSEGDLTLTGFNLDEIDDINLNLVDRARVGEIEEDEVPEIDLEREPFSRLGDFWKLGDHKLLCGDATNKDQVQLLMGEEKGQLVVTDPPYNVNYEGSTKEKLKIANDNLSGNEFYYFLLGSYSRVYESLEDGGGIYVFHADTEGINFRKAMVDAGFYFAQCCVWVKNSLVMGRQDYHWQHEPILVGWKPGKAHNWYSDRKQTTVWKFDRPSRNDIHPTMKPLNLIAYPIENSSKPGDIVIDLFGGSGSTLMACQELERKCRTMEIDPRYVDAIVKRYLASGREDITLMRDGKTYSLDEIRDDLLREDI</sequence>
<keyword evidence="2 6" id="KW-0489">Methyltransferase</keyword>
<dbReference type="STRING" id="572544.Ilyop_1048"/>
<evidence type="ECO:0000313" key="6">
    <source>
        <dbReference type="EMBL" id="ADO82829.1"/>
    </source>
</evidence>
<dbReference type="Proteomes" id="UP000006875">
    <property type="component" value="Chromosome"/>
</dbReference>
<dbReference type="GO" id="GO:0032259">
    <property type="term" value="P:methylation"/>
    <property type="evidence" value="ECO:0007669"/>
    <property type="project" value="UniProtKB-KW"/>
</dbReference>
<dbReference type="AlphaFoldDB" id="E3H7D3"/>
<dbReference type="Gene3D" id="3.40.50.150">
    <property type="entry name" value="Vaccinia Virus protein VP39"/>
    <property type="match status" value="1"/>
</dbReference>
<dbReference type="Gene3D" id="3.90.1530.10">
    <property type="entry name" value="Conserved hypothetical protein from pyrococcus furiosus pfu- 392566-001, ParB domain"/>
    <property type="match status" value="1"/>
</dbReference>
<dbReference type="SMART" id="SM00470">
    <property type="entry name" value="ParB"/>
    <property type="match status" value="1"/>
</dbReference>
<dbReference type="PIRSF" id="PIRSF036758">
    <property type="entry name" value="Aden_M_ParB"/>
    <property type="match status" value="1"/>
</dbReference>
<keyword evidence="3" id="KW-0808">Transferase</keyword>
<protein>
    <recommendedName>
        <fullName evidence="4">Methyltransferase</fullName>
        <ecNumber evidence="4">2.1.1.-</ecNumber>
    </recommendedName>
</protein>
<dbReference type="InterPro" id="IPR003115">
    <property type="entry name" value="ParB_N"/>
</dbReference>
<dbReference type="InterPro" id="IPR029063">
    <property type="entry name" value="SAM-dependent_MTases_sf"/>
</dbReference>
<evidence type="ECO:0000259" key="5">
    <source>
        <dbReference type="SMART" id="SM00470"/>
    </source>
</evidence>
<reference evidence="6 7" key="1">
    <citation type="journal article" date="2010" name="Stand. Genomic Sci.">
        <title>Complete genome sequence of Ilyobacter polytropus type strain (CuHbu1).</title>
        <authorList>
            <person name="Sikorski J."/>
            <person name="Chertkov O."/>
            <person name="Lapidus A."/>
            <person name="Nolan M."/>
            <person name="Lucas S."/>
            <person name="Del Rio T.G."/>
            <person name="Tice H."/>
            <person name="Cheng J.F."/>
            <person name="Tapia R."/>
            <person name="Han C."/>
            <person name="Goodwin L."/>
            <person name="Pitluck S."/>
            <person name="Liolios K."/>
            <person name="Ivanova N."/>
            <person name="Mavromatis K."/>
            <person name="Mikhailova N."/>
            <person name="Pati A."/>
            <person name="Chen A."/>
            <person name="Palaniappan K."/>
            <person name="Land M."/>
            <person name="Hauser L."/>
            <person name="Chang Y.J."/>
            <person name="Jeffries C.D."/>
            <person name="Brambilla E."/>
            <person name="Yasawong M."/>
            <person name="Rohde M."/>
            <person name="Pukall R."/>
            <person name="Spring S."/>
            <person name="Goker M."/>
            <person name="Woyke T."/>
            <person name="Bristow J."/>
            <person name="Eisen J.A."/>
            <person name="Markowitz V."/>
            <person name="Hugenholtz P."/>
            <person name="Kyrpides N.C."/>
            <person name="Klenk H.P."/>
        </authorList>
    </citation>
    <scope>NUCLEOTIDE SEQUENCE [LARGE SCALE GENOMIC DNA]</scope>
    <source>
        <strain evidence="7">ATCC 51220 / DSM 2926 / LMG 16218 / CuHBu1</strain>
    </source>
</reference>
<dbReference type="InterPro" id="IPR015840">
    <property type="entry name" value="DNA_MeTrfase_ParB"/>
</dbReference>
<dbReference type="CDD" id="cd16403">
    <property type="entry name" value="ParB_N_like_MT"/>
    <property type="match status" value="1"/>
</dbReference>
<dbReference type="InterPro" id="IPR036086">
    <property type="entry name" value="ParB/Sulfiredoxin_sf"/>
</dbReference>
<dbReference type="EMBL" id="CP002281">
    <property type="protein sequence ID" value="ADO82829.1"/>
    <property type="molecule type" value="Genomic_DNA"/>
</dbReference>
<dbReference type="Pfam" id="PF01555">
    <property type="entry name" value="N6_N4_Mtase"/>
    <property type="match status" value="1"/>
</dbReference>
<dbReference type="eggNOG" id="COG0863">
    <property type="taxonomic scope" value="Bacteria"/>
</dbReference>
<dbReference type="SUPFAM" id="SSF53335">
    <property type="entry name" value="S-adenosyl-L-methionine-dependent methyltransferases"/>
    <property type="match status" value="1"/>
</dbReference>
<gene>
    <name evidence="6" type="ordered locus">Ilyop_1048</name>
</gene>
<dbReference type="InterPro" id="IPR002052">
    <property type="entry name" value="DNA_methylase_N6_adenine_CS"/>
</dbReference>
<dbReference type="HOGENOM" id="CLU_024927_0_0_0"/>
<dbReference type="KEGG" id="ipo:Ilyop_1048"/>
<evidence type="ECO:0000256" key="2">
    <source>
        <dbReference type="ARBA" id="ARBA00022603"/>
    </source>
</evidence>
<comment type="similarity">
    <text evidence="1 4">Belongs to the N(4)/N(6)-methyltransferase family.</text>
</comment>
<dbReference type="OrthoDB" id="9800801at2"/>
<organism evidence="6 7">
    <name type="scientific">Ilyobacter polytropus (strain ATCC 51220 / DSM 2926 / LMG 16218 / CuHBu1)</name>
    <dbReference type="NCBI Taxonomy" id="572544"/>
    <lineage>
        <taxon>Bacteria</taxon>
        <taxon>Fusobacteriati</taxon>
        <taxon>Fusobacteriota</taxon>
        <taxon>Fusobacteriia</taxon>
        <taxon>Fusobacteriales</taxon>
        <taxon>Fusobacteriaceae</taxon>
        <taxon>Ilyobacter</taxon>
    </lineage>
</organism>
<evidence type="ECO:0000256" key="1">
    <source>
        <dbReference type="ARBA" id="ARBA00006594"/>
    </source>
</evidence>
<dbReference type="eggNOG" id="COG2189">
    <property type="taxonomic scope" value="Bacteria"/>
</dbReference>
<dbReference type="GO" id="GO:0008170">
    <property type="term" value="F:N-methyltransferase activity"/>
    <property type="evidence" value="ECO:0007669"/>
    <property type="project" value="InterPro"/>
</dbReference>
<dbReference type="RefSeq" id="WP_013387497.1">
    <property type="nucleotide sequence ID" value="NC_014632.1"/>
</dbReference>
<evidence type="ECO:0000313" key="7">
    <source>
        <dbReference type="Proteomes" id="UP000006875"/>
    </source>
</evidence>